<dbReference type="AlphaFoldDB" id="A0A975NRE8"/>
<organism evidence="1 2">
    <name type="scientific">Bradyrhizobium sediminis</name>
    <dbReference type="NCBI Taxonomy" id="2840469"/>
    <lineage>
        <taxon>Bacteria</taxon>
        <taxon>Pseudomonadati</taxon>
        <taxon>Pseudomonadota</taxon>
        <taxon>Alphaproteobacteria</taxon>
        <taxon>Hyphomicrobiales</taxon>
        <taxon>Nitrobacteraceae</taxon>
        <taxon>Bradyrhizobium</taxon>
    </lineage>
</organism>
<dbReference type="RefSeq" id="WP_215614266.1">
    <property type="nucleotide sequence ID" value="NZ_CP076135.1"/>
</dbReference>
<reference evidence="1" key="1">
    <citation type="submission" date="2021-06" db="EMBL/GenBank/DDBJ databases">
        <title>Bradyrhizobium sp. S2-11-2 Genome sequencing.</title>
        <authorList>
            <person name="Jin L."/>
        </authorList>
    </citation>
    <scope>NUCLEOTIDE SEQUENCE</scope>
    <source>
        <strain evidence="1">S2-11-2</strain>
    </source>
</reference>
<evidence type="ECO:0000313" key="2">
    <source>
        <dbReference type="Proteomes" id="UP000680805"/>
    </source>
</evidence>
<sequence>MTLPKPRPCLRRVQAAVDSLLSAEFFSASELDSFARRDTYPDAASYLAKLADARFDLISRLYESQPVLAPYRFAVVFGVIPFDRNLPRTYTVADLREKGTQEANLALIALGEQSDWDSMNRRERAVFVLRRLVRAMRDR</sequence>
<accession>A0A975NRE8</accession>
<proteinExistence type="predicted"/>
<gene>
    <name evidence="1" type="ORF">KMZ68_02080</name>
</gene>
<dbReference type="EMBL" id="CP076135">
    <property type="protein sequence ID" value="QWG18709.1"/>
    <property type="molecule type" value="Genomic_DNA"/>
</dbReference>
<evidence type="ECO:0000313" key="1">
    <source>
        <dbReference type="EMBL" id="QWG18709.1"/>
    </source>
</evidence>
<dbReference type="Proteomes" id="UP000680805">
    <property type="component" value="Chromosome"/>
</dbReference>
<name>A0A975NRE8_9BRAD</name>
<protein>
    <submittedName>
        <fullName evidence="1">Uncharacterized protein</fullName>
    </submittedName>
</protein>
<dbReference type="KEGG" id="bsei:KMZ68_02080"/>